<dbReference type="PANTHER" id="PTHR20982:SF3">
    <property type="entry name" value="MITOCHONDRIAL RIBOSOME RECYCLING FACTOR PSEUDO 1"/>
    <property type="match status" value="1"/>
</dbReference>
<accession>A0A1J4TAM6</accession>
<dbReference type="GO" id="GO:0006415">
    <property type="term" value="P:translational termination"/>
    <property type="evidence" value="ECO:0007669"/>
    <property type="project" value="UniProtKB-UniRule"/>
</dbReference>
<dbReference type="AlphaFoldDB" id="A0A1J4TAM6"/>
<feature type="coiled-coil region" evidence="4">
    <location>
        <begin position="113"/>
        <end position="183"/>
    </location>
</feature>
<keyword evidence="3" id="KW-0963">Cytoplasm</keyword>
<comment type="similarity">
    <text evidence="1 3">Belongs to the RRF family.</text>
</comment>
<evidence type="ECO:0000313" key="7">
    <source>
        <dbReference type="Proteomes" id="UP000182860"/>
    </source>
</evidence>
<comment type="function">
    <text evidence="3">Responsible for the release of ribosomes from messenger RNA at the termination of protein biosynthesis. May increase the efficiency of translation by recycling ribosomes from one round of translation to another.</text>
</comment>
<dbReference type="SUPFAM" id="SSF55194">
    <property type="entry name" value="Ribosome recycling factor, RRF"/>
    <property type="match status" value="1"/>
</dbReference>
<dbReference type="FunFam" id="3.30.1360.40:FF:000001">
    <property type="entry name" value="Ribosome-recycling factor"/>
    <property type="match status" value="1"/>
</dbReference>
<dbReference type="InterPro" id="IPR002661">
    <property type="entry name" value="Ribosome_recyc_fac"/>
</dbReference>
<dbReference type="Pfam" id="PF01765">
    <property type="entry name" value="RRF"/>
    <property type="match status" value="1"/>
</dbReference>
<comment type="caution">
    <text evidence="6">The sequence shown here is derived from an EMBL/GenBank/DDBJ whole genome shotgun (WGS) entry which is preliminary data.</text>
</comment>
<dbReference type="HAMAP" id="MF_00040">
    <property type="entry name" value="RRF"/>
    <property type="match status" value="1"/>
</dbReference>
<sequence length="184" mass="21005">MNTYLQNKQVDFTGVIDFFKKDIATLRTGRANPSLLEGVLVEAYGVKNPVNAVANIAVADSRSLTVAPWDKNVMKDLEKALIEADLGVGVVNDGDKIRVNIPMMTEENRKDLVKKVNEKQEKAKVSIRQIREEVRQAIEEAESHKEFGEDDKFRFMKELDEAVTKLNEEIKNLRDRKEKEVMEI</sequence>
<protein>
    <recommendedName>
        <fullName evidence="3">Ribosome-recycling factor</fullName>
        <shortName evidence="3">RRF</shortName>
    </recommendedName>
    <alternativeName>
        <fullName evidence="3">Ribosome-releasing factor</fullName>
    </alternativeName>
</protein>
<proteinExistence type="inferred from homology"/>
<evidence type="ECO:0000259" key="5">
    <source>
        <dbReference type="Pfam" id="PF01765"/>
    </source>
</evidence>
<dbReference type="Proteomes" id="UP000182860">
    <property type="component" value="Unassembled WGS sequence"/>
</dbReference>
<evidence type="ECO:0000256" key="2">
    <source>
        <dbReference type="ARBA" id="ARBA00022917"/>
    </source>
</evidence>
<evidence type="ECO:0000313" key="6">
    <source>
        <dbReference type="EMBL" id="OIO07287.1"/>
    </source>
</evidence>
<dbReference type="GO" id="GO:0005737">
    <property type="term" value="C:cytoplasm"/>
    <property type="evidence" value="ECO:0007669"/>
    <property type="project" value="UniProtKB-SubCell"/>
</dbReference>
<dbReference type="PANTHER" id="PTHR20982">
    <property type="entry name" value="RIBOSOME RECYCLING FACTOR"/>
    <property type="match status" value="1"/>
</dbReference>
<dbReference type="GO" id="GO:0043023">
    <property type="term" value="F:ribosomal large subunit binding"/>
    <property type="evidence" value="ECO:0007669"/>
    <property type="project" value="TreeGrafter"/>
</dbReference>
<dbReference type="EMBL" id="MNUV01000044">
    <property type="protein sequence ID" value="OIO07287.1"/>
    <property type="molecule type" value="Genomic_DNA"/>
</dbReference>
<evidence type="ECO:0000256" key="4">
    <source>
        <dbReference type="SAM" id="Coils"/>
    </source>
</evidence>
<dbReference type="Gene3D" id="3.30.1360.40">
    <property type="match status" value="1"/>
</dbReference>
<evidence type="ECO:0000256" key="1">
    <source>
        <dbReference type="ARBA" id="ARBA00005912"/>
    </source>
</evidence>
<dbReference type="Gene3D" id="1.10.132.20">
    <property type="entry name" value="Ribosome-recycling factor"/>
    <property type="match status" value="1"/>
</dbReference>
<gene>
    <name evidence="3" type="primary">frr</name>
    <name evidence="6" type="ORF">AUJ35_02325</name>
</gene>
<evidence type="ECO:0000256" key="3">
    <source>
        <dbReference type="HAMAP-Rule" id="MF_00040"/>
    </source>
</evidence>
<feature type="domain" description="Ribosome recycling factor" evidence="5">
    <location>
        <begin position="19"/>
        <end position="182"/>
    </location>
</feature>
<organism evidence="6 7">
    <name type="scientific">Candidatus Falkowbacteria bacterium CG1_02_41_21</name>
    <dbReference type="NCBI Taxonomy" id="1805147"/>
    <lineage>
        <taxon>Bacteria</taxon>
        <taxon>Candidatus Falkowiibacteriota</taxon>
    </lineage>
</organism>
<keyword evidence="4" id="KW-0175">Coiled coil</keyword>
<name>A0A1J4TAM6_9BACT</name>
<comment type="subcellular location">
    <subcellularLocation>
        <location evidence="3">Cytoplasm</location>
    </subcellularLocation>
</comment>
<reference evidence="6 7" key="1">
    <citation type="journal article" date="2016" name="Environ. Microbiol.">
        <title>Genomic resolution of a cold subsurface aquifer community provides metabolic insights for novel microbes adapted to high CO concentrations.</title>
        <authorList>
            <person name="Probst A.J."/>
            <person name="Castelle C.J."/>
            <person name="Singh A."/>
            <person name="Brown C.T."/>
            <person name="Anantharaman K."/>
            <person name="Sharon I."/>
            <person name="Hug L.A."/>
            <person name="Burstein D."/>
            <person name="Emerson J.B."/>
            <person name="Thomas B.C."/>
            <person name="Banfield J.F."/>
        </authorList>
    </citation>
    <scope>NUCLEOTIDE SEQUENCE [LARGE SCALE GENOMIC DNA]</scope>
    <source>
        <strain evidence="6">CG1_02_41_21</strain>
    </source>
</reference>
<dbReference type="InterPro" id="IPR023584">
    <property type="entry name" value="Ribosome_recyc_fac_dom"/>
</dbReference>
<keyword evidence="2 3" id="KW-0648">Protein biosynthesis</keyword>
<dbReference type="InterPro" id="IPR036191">
    <property type="entry name" value="RRF_sf"/>
</dbReference>
<dbReference type="NCBIfam" id="TIGR00496">
    <property type="entry name" value="frr"/>
    <property type="match status" value="1"/>
</dbReference>